<accession>A0ABQ6CKM2</accession>
<organism evidence="1 2">
    <name type="scientific">Labrys miyagiensis</name>
    <dbReference type="NCBI Taxonomy" id="346912"/>
    <lineage>
        <taxon>Bacteria</taxon>
        <taxon>Pseudomonadati</taxon>
        <taxon>Pseudomonadota</taxon>
        <taxon>Alphaproteobacteria</taxon>
        <taxon>Hyphomicrobiales</taxon>
        <taxon>Xanthobacteraceae</taxon>
        <taxon>Labrys</taxon>
    </lineage>
</organism>
<gene>
    <name evidence="1" type="ORF">GCM10007874_37370</name>
</gene>
<sequence>MATTQVCGGMLGGSGKGAGLWTPVFFGIGDVQDTKSLPPDWERADRGAKTSGKQARTSIFARFYDVENMGGCRYR</sequence>
<dbReference type="Proteomes" id="UP001156882">
    <property type="component" value="Unassembled WGS sequence"/>
</dbReference>
<dbReference type="EMBL" id="BSPC01000034">
    <property type="protein sequence ID" value="GLS20720.1"/>
    <property type="molecule type" value="Genomic_DNA"/>
</dbReference>
<proteinExistence type="predicted"/>
<protein>
    <submittedName>
        <fullName evidence="1">Uncharacterized protein</fullName>
    </submittedName>
</protein>
<reference evidence="2" key="1">
    <citation type="journal article" date="2019" name="Int. J. Syst. Evol. Microbiol.">
        <title>The Global Catalogue of Microorganisms (GCM) 10K type strain sequencing project: providing services to taxonomists for standard genome sequencing and annotation.</title>
        <authorList>
            <consortium name="The Broad Institute Genomics Platform"/>
            <consortium name="The Broad Institute Genome Sequencing Center for Infectious Disease"/>
            <person name="Wu L."/>
            <person name="Ma J."/>
        </authorList>
    </citation>
    <scope>NUCLEOTIDE SEQUENCE [LARGE SCALE GENOMIC DNA]</scope>
    <source>
        <strain evidence="2">NBRC 101365</strain>
    </source>
</reference>
<evidence type="ECO:0000313" key="1">
    <source>
        <dbReference type="EMBL" id="GLS20720.1"/>
    </source>
</evidence>
<keyword evidence="2" id="KW-1185">Reference proteome</keyword>
<evidence type="ECO:0000313" key="2">
    <source>
        <dbReference type="Proteomes" id="UP001156882"/>
    </source>
</evidence>
<name>A0ABQ6CKM2_9HYPH</name>
<comment type="caution">
    <text evidence="1">The sequence shown here is derived from an EMBL/GenBank/DDBJ whole genome shotgun (WGS) entry which is preliminary data.</text>
</comment>